<evidence type="ECO:0008006" key="4">
    <source>
        <dbReference type="Google" id="ProtNLM"/>
    </source>
</evidence>
<evidence type="ECO:0000313" key="2">
    <source>
        <dbReference type="EMBL" id="OQE03145.1"/>
    </source>
</evidence>
<gene>
    <name evidence="2" type="ORF">PENSOL_c001G11766</name>
</gene>
<accession>A0A1V6RMY5</accession>
<dbReference type="GO" id="GO:0016814">
    <property type="term" value="F:hydrolase activity, acting on carbon-nitrogen (but not peptide) bonds, in cyclic amidines"/>
    <property type="evidence" value="ECO:0007669"/>
    <property type="project" value="TreeGrafter"/>
</dbReference>
<dbReference type="InterPro" id="IPR008775">
    <property type="entry name" value="Phytyl_CoA_dOase-like"/>
</dbReference>
<dbReference type="EMBL" id="MDYO01000001">
    <property type="protein sequence ID" value="OQE03145.1"/>
    <property type="molecule type" value="Genomic_DNA"/>
</dbReference>
<dbReference type="Proteomes" id="UP000191612">
    <property type="component" value="Unassembled WGS sequence"/>
</dbReference>
<dbReference type="Pfam" id="PF05721">
    <property type="entry name" value="PhyH"/>
    <property type="match status" value="1"/>
</dbReference>
<organism evidence="2 3">
    <name type="scientific">Penicillium solitum</name>
    <dbReference type="NCBI Taxonomy" id="60172"/>
    <lineage>
        <taxon>Eukaryota</taxon>
        <taxon>Fungi</taxon>
        <taxon>Dikarya</taxon>
        <taxon>Ascomycota</taxon>
        <taxon>Pezizomycotina</taxon>
        <taxon>Eurotiomycetes</taxon>
        <taxon>Eurotiomycetidae</taxon>
        <taxon>Eurotiales</taxon>
        <taxon>Aspergillaceae</taxon>
        <taxon>Penicillium</taxon>
    </lineage>
</organism>
<evidence type="ECO:0000313" key="3">
    <source>
        <dbReference type="Proteomes" id="UP000191612"/>
    </source>
</evidence>
<feature type="compositionally biased region" description="Polar residues" evidence="1">
    <location>
        <begin position="639"/>
        <end position="648"/>
    </location>
</feature>
<name>A0A1V6RMY5_9EURO</name>
<feature type="region of interest" description="Disordered" evidence="1">
    <location>
        <begin position="629"/>
        <end position="649"/>
    </location>
</feature>
<dbReference type="InterPro" id="IPR052349">
    <property type="entry name" value="Metallo-hydrolase_Enzymes"/>
</dbReference>
<sequence length="1196" mass="135757">MTTVTTTTPPLNQSSFDLRGPYGDWRDDLHNQGYAVIKNAIDPERALGYQRKALEWLKSFSPALDLDDPSTWIKDNLPVQSKVNTFNGYSVTHEKFMWDARMEPKILEAFSKLWGTDELLVSFDALNVTLPNQKDKPAQKPWPHVDQSPFRRGLHCIQGIINLSHAGPEDGSLMVFPKSNTVTEGFFDTETDPSTWERKDIRLFSVEEIQWFEDRGMKPSKVLAEPGDLILWDSRTVHWGGEPTVNSNTIRTVIYASYAPFEVQDIPAEILLRLTHLETLIEQQKNAITELSARVASSSDHPARSALSIYSSQPKYDWDPSSEHVYDKSSFGLFPPENAYGNEYAFTIPLGHHTPTGSLLALDRVKNLIGDYPQDFFKQIEKKRPFNSIQVAGIPQAFEQIDRPRLHPQVTKPLITEFLHHVHPFFPIVEPQLLHMLFDTFSTYTKVNSIQTSLYLIILALGKVSSNPQRIFDIEADKDLSGMEYFASAYNYLNNPLITSFTADHLFPLALFYGSMYLRYIGRPIQAWQMIRDASGSVQIMISELHDMNTHEERASLYRIAWGCFILECDDLAEFHFPPSGIELLVDRLPFPRIAEDSRNGHLVFLAMCSIRKLLNRVHSALYAKSDQENFHASPPPQHTSDTPSATPQKHWITSLKSISEELDRQLEDWFGSLPNPIRPTLGNTISANNPYDTYILARYYVTKHIICRPSLVFAAHTQGSTVLPEFIFANCKKCVDSCRKFIWAASIIMRQRTYGNWHRMQAMLAAIFTLSTAKTTPALEALVPDFDELVKEAIQCIEPWAGHCEAADTVISMLKTIRQKINSIHGVRLTGEPSTWDIQIEYPADSPQGTVTSVTPHEPSTKDDFESPLTLPALTHPHIHLDKAFIHSAPEYAPFLPTAGTFQEALTSTTKAKQQFSHSDLIGRGEWLLAESVASGVTAMRAFVEVDHTVQLICLEAGVVLKNQWKNSCDIQIVCFAQDPIFSTKHGEQNMAFLETALQKYLQIDVIGTTPYVESSPDAAKQNIEWAIDRALQLNKHVDFHLDYNLDSNKEALVWHVLQTLKQRSWTTHSTEKRVMLGHCTRLTLLTENEWARLATEIHENELPVSFVGLPTSDMYMASPPRTSGDCKPSQDRPRGTLQVLEMIRKYNLDAVIGLVSAWEFTRLEVRRMQSYSMNVSRRERGRLLGSRQPIRVYV</sequence>
<dbReference type="SUPFAM" id="SSF51197">
    <property type="entry name" value="Clavaminate synthase-like"/>
    <property type="match status" value="1"/>
</dbReference>
<dbReference type="CDD" id="cd12148">
    <property type="entry name" value="fungal_TF_MHR"/>
    <property type="match status" value="1"/>
</dbReference>
<dbReference type="SUPFAM" id="SSF51556">
    <property type="entry name" value="Metallo-dependent hydrolases"/>
    <property type="match status" value="1"/>
</dbReference>
<dbReference type="InterPro" id="IPR032466">
    <property type="entry name" value="Metal_Hydrolase"/>
</dbReference>
<dbReference type="PANTHER" id="PTHR32027:SF0">
    <property type="entry name" value="CYTOSINE DEAMINASE"/>
    <property type="match status" value="1"/>
</dbReference>
<dbReference type="AlphaFoldDB" id="A0A1V6RMY5"/>
<dbReference type="Gene3D" id="3.20.20.140">
    <property type="entry name" value="Metal-dependent hydrolases"/>
    <property type="match status" value="1"/>
</dbReference>
<reference evidence="3" key="1">
    <citation type="journal article" date="2017" name="Nat. Microbiol.">
        <title>Global analysis of biosynthetic gene clusters reveals vast potential of secondary metabolite production in Penicillium species.</title>
        <authorList>
            <person name="Nielsen J.C."/>
            <person name="Grijseels S."/>
            <person name="Prigent S."/>
            <person name="Ji B."/>
            <person name="Dainat J."/>
            <person name="Nielsen K.F."/>
            <person name="Frisvad J.C."/>
            <person name="Workman M."/>
            <person name="Nielsen J."/>
        </authorList>
    </citation>
    <scope>NUCLEOTIDE SEQUENCE [LARGE SCALE GENOMIC DNA]</scope>
    <source>
        <strain evidence="3">IBT 29525</strain>
    </source>
</reference>
<proteinExistence type="predicted"/>
<dbReference type="PANTHER" id="PTHR32027">
    <property type="entry name" value="CYTOSINE DEAMINASE"/>
    <property type="match status" value="1"/>
</dbReference>
<dbReference type="Gene3D" id="2.60.120.620">
    <property type="entry name" value="q2cbj1_9rhob like domain"/>
    <property type="match status" value="1"/>
</dbReference>
<comment type="caution">
    <text evidence="2">The sequence shown here is derived from an EMBL/GenBank/DDBJ whole genome shotgun (WGS) entry which is preliminary data.</text>
</comment>
<dbReference type="STRING" id="60172.A0A1V6RMY5"/>
<protein>
    <recommendedName>
        <fullName evidence="4">Transcription factor domain-containing protein</fullName>
    </recommendedName>
</protein>
<evidence type="ECO:0000256" key="1">
    <source>
        <dbReference type="SAM" id="MobiDB-lite"/>
    </source>
</evidence>
<keyword evidence="3" id="KW-1185">Reference proteome</keyword>